<dbReference type="VEuPathDB" id="FungiDB:MELLADRAFT_107586"/>
<dbReference type="KEGG" id="mlr:MELLADRAFT_107586"/>
<evidence type="ECO:0000313" key="2">
    <source>
        <dbReference type="EMBL" id="EGG05473.1"/>
    </source>
</evidence>
<dbReference type="GeneID" id="18923215"/>
<keyword evidence="1" id="KW-0732">Signal</keyword>
<name>F4RQ46_MELLP</name>
<feature type="chain" id="PRO_5003317845" evidence="1">
    <location>
        <begin position="25"/>
        <end position="151"/>
    </location>
</feature>
<proteinExistence type="predicted"/>
<accession>F4RQ46</accession>
<dbReference type="HOGENOM" id="CLU_150810_1_0_1"/>
<dbReference type="AlphaFoldDB" id="F4RQ46"/>
<gene>
    <name evidence="2" type="ORF">MELLADRAFT_107586</name>
</gene>
<dbReference type="RefSeq" id="XP_007411395.1">
    <property type="nucleotide sequence ID" value="XM_007411333.1"/>
</dbReference>
<reference evidence="3" key="1">
    <citation type="journal article" date="2011" name="Proc. Natl. Acad. Sci. U.S.A.">
        <title>Obligate biotrophy features unraveled by the genomic analysis of rust fungi.</title>
        <authorList>
            <person name="Duplessis S."/>
            <person name="Cuomo C.A."/>
            <person name="Lin Y.-C."/>
            <person name="Aerts A."/>
            <person name="Tisserant E."/>
            <person name="Veneault-Fourrey C."/>
            <person name="Joly D.L."/>
            <person name="Hacquard S."/>
            <person name="Amselem J."/>
            <person name="Cantarel B.L."/>
            <person name="Chiu R."/>
            <person name="Coutinho P.M."/>
            <person name="Feau N."/>
            <person name="Field M."/>
            <person name="Frey P."/>
            <person name="Gelhaye E."/>
            <person name="Goldberg J."/>
            <person name="Grabherr M.G."/>
            <person name="Kodira C.D."/>
            <person name="Kohler A."/>
            <person name="Kuees U."/>
            <person name="Lindquist E.A."/>
            <person name="Lucas S.M."/>
            <person name="Mago R."/>
            <person name="Mauceli E."/>
            <person name="Morin E."/>
            <person name="Murat C."/>
            <person name="Pangilinan J.L."/>
            <person name="Park R."/>
            <person name="Pearson M."/>
            <person name="Quesneville H."/>
            <person name="Rouhier N."/>
            <person name="Sakthikumar S."/>
            <person name="Salamov A.A."/>
            <person name="Schmutz J."/>
            <person name="Selles B."/>
            <person name="Shapiro H."/>
            <person name="Tanguay P."/>
            <person name="Tuskan G.A."/>
            <person name="Henrissat B."/>
            <person name="Van de Peer Y."/>
            <person name="Rouze P."/>
            <person name="Ellis J.G."/>
            <person name="Dodds P.N."/>
            <person name="Schein J.E."/>
            <person name="Zhong S."/>
            <person name="Hamelin R.C."/>
            <person name="Grigoriev I.V."/>
            <person name="Szabo L.J."/>
            <person name="Martin F."/>
        </authorList>
    </citation>
    <scope>NUCLEOTIDE SEQUENCE [LARGE SCALE GENOMIC DNA]</scope>
    <source>
        <strain evidence="3">98AG31 / pathotype 3-4-7</strain>
    </source>
</reference>
<sequence length="151" mass="16355">MFSYQSIVALSIATCVSQFTFTLSQQLTTVQCIKQFGITTPTSEATCSDKDDKQWNCTAAKCEKDGNLWVSMSGCILIGGPPGTSTQQCSRYALVPRGDNYQCWNSEGTNRYLCPYTPFDVPYITCTECAEQKGPAGPAFGGVGSIGRRSL</sequence>
<protein>
    <submittedName>
        <fullName evidence="2">Secreted protein</fullName>
    </submittedName>
</protein>
<evidence type="ECO:0000313" key="3">
    <source>
        <dbReference type="Proteomes" id="UP000001072"/>
    </source>
</evidence>
<keyword evidence="3" id="KW-1185">Reference proteome</keyword>
<dbReference type="Proteomes" id="UP000001072">
    <property type="component" value="Unassembled WGS sequence"/>
</dbReference>
<organism evidence="3">
    <name type="scientific">Melampsora larici-populina (strain 98AG31 / pathotype 3-4-7)</name>
    <name type="common">Poplar leaf rust fungus</name>
    <dbReference type="NCBI Taxonomy" id="747676"/>
    <lineage>
        <taxon>Eukaryota</taxon>
        <taxon>Fungi</taxon>
        <taxon>Dikarya</taxon>
        <taxon>Basidiomycota</taxon>
        <taxon>Pucciniomycotina</taxon>
        <taxon>Pucciniomycetes</taxon>
        <taxon>Pucciniales</taxon>
        <taxon>Melampsoraceae</taxon>
        <taxon>Melampsora</taxon>
    </lineage>
</organism>
<feature type="signal peptide" evidence="1">
    <location>
        <begin position="1"/>
        <end position="24"/>
    </location>
</feature>
<evidence type="ECO:0000256" key="1">
    <source>
        <dbReference type="SAM" id="SignalP"/>
    </source>
</evidence>
<dbReference type="EMBL" id="GL883113">
    <property type="protein sequence ID" value="EGG05473.1"/>
    <property type="molecule type" value="Genomic_DNA"/>
</dbReference>
<dbReference type="InParanoid" id="F4RQ46"/>